<evidence type="ECO:0000256" key="1">
    <source>
        <dbReference type="SAM" id="Phobius"/>
    </source>
</evidence>
<keyword evidence="3" id="KW-1185">Reference proteome</keyword>
<reference evidence="2 3" key="1">
    <citation type="submission" date="2020-08" db="EMBL/GenBank/DDBJ databases">
        <title>Genomic Encyclopedia of Type Strains, Phase IV (KMG-V): Genome sequencing to study the core and pangenomes of soil and plant-associated prokaryotes.</title>
        <authorList>
            <person name="Whitman W."/>
        </authorList>
    </citation>
    <scope>NUCLEOTIDE SEQUENCE [LARGE SCALE GENOMIC DNA]</scope>
    <source>
        <strain evidence="2 3">SRMrh-85</strain>
    </source>
</reference>
<dbReference type="EMBL" id="JACHVZ010000027">
    <property type="protein sequence ID" value="MBB2932384.1"/>
    <property type="molecule type" value="Genomic_DNA"/>
</dbReference>
<comment type="caution">
    <text evidence="2">The sequence shown here is derived from an EMBL/GenBank/DDBJ whole genome shotgun (WGS) entry which is preliminary data.</text>
</comment>
<proteinExistence type="predicted"/>
<evidence type="ECO:0000313" key="2">
    <source>
        <dbReference type="EMBL" id="MBB2932384.1"/>
    </source>
</evidence>
<evidence type="ECO:0008006" key="4">
    <source>
        <dbReference type="Google" id="ProtNLM"/>
    </source>
</evidence>
<name>A0ABR6G0T4_9BURK</name>
<keyword evidence="1" id="KW-1133">Transmembrane helix</keyword>
<feature type="transmembrane region" description="Helical" evidence="1">
    <location>
        <begin position="267"/>
        <end position="288"/>
    </location>
</feature>
<accession>A0ABR6G0T4</accession>
<feature type="transmembrane region" description="Helical" evidence="1">
    <location>
        <begin position="106"/>
        <end position="122"/>
    </location>
</feature>
<sequence length="461" mass="50575">MKNSRLLIAGILALQALVAWSRVHSSAFFLDDFLNFELFREYGGITLRYLVRDVFGQVAPGYRLVQGAFFDLFGMRYGYAMTILIGLSMLSTWLMYVMLRRFGCRNWAIFCGLVIYVMAPQLTASQVWWSAAVHTLFSTAFVLASAVCLAGPDGRGPSGGGRIMSVAYFAMALLFTAKVVFTLIFLAGIVLYTQREVSVREALTYAIRVFVPFLVPLVPYAWMVIRFSPAPGGSVATYKLGSIAPYAWTQIGDTTLAAMFGLGSHGIAMPAAGLIPAILVLCIMIAAARKERAILLVWGGVVGYIVASTALIAIERAAVFPEGAYQARYCVENITFLVIACVVALSRIELGNSGRWVAVPAAIVIASNLQVQSARAAPDRMIAFARQYVNNLQVSLDEAKDVPDVVILDSVVPDDLMPAWMEHYRRTDMFLPLFTSCYLIAGPERATYRVDGVGRLEKINR</sequence>
<feature type="transmembrane region" description="Helical" evidence="1">
    <location>
        <begin position="295"/>
        <end position="314"/>
    </location>
</feature>
<keyword evidence="1" id="KW-0472">Membrane</keyword>
<feature type="transmembrane region" description="Helical" evidence="1">
    <location>
        <begin position="202"/>
        <end position="222"/>
    </location>
</feature>
<feature type="transmembrane region" description="Helical" evidence="1">
    <location>
        <begin position="77"/>
        <end position="99"/>
    </location>
</feature>
<gene>
    <name evidence="2" type="ORF">FHX59_006869</name>
</gene>
<feature type="transmembrane region" description="Helical" evidence="1">
    <location>
        <begin position="326"/>
        <end position="345"/>
    </location>
</feature>
<organism evidence="2 3">
    <name type="scientific">Paraburkholderia silvatlantica</name>
    <dbReference type="NCBI Taxonomy" id="321895"/>
    <lineage>
        <taxon>Bacteria</taxon>
        <taxon>Pseudomonadati</taxon>
        <taxon>Pseudomonadota</taxon>
        <taxon>Betaproteobacteria</taxon>
        <taxon>Burkholderiales</taxon>
        <taxon>Burkholderiaceae</taxon>
        <taxon>Paraburkholderia</taxon>
    </lineage>
</organism>
<evidence type="ECO:0000313" key="3">
    <source>
        <dbReference type="Proteomes" id="UP000533533"/>
    </source>
</evidence>
<dbReference type="Proteomes" id="UP000533533">
    <property type="component" value="Unassembled WGS sequence"/>
</dbReference>
<dbReference type="RefSeq" id="WP_133253760.1">
    <property type="nucleotide sequence ID" value="NZ_JACHVZ010000027.1"/>
</dbReference>
<keyword evidence="1" id="KW-0812">Transmembrane</keyword>
<feature type="transmembrane region" description="Helical" evidence="1">
    <location>
        <begin position="163"/>
        <end position="190"/>
    </location>
</feature>
<protein>
    <recommendedName>
        <fullName evidence="4">Dolichyl-phosphate-mannose-protein mannosyltransferase</fullName>
    </recommendedName>
</protein>